<keyword evidence="7" id="KW-1185">Reference proteome</keyword>
<comment type="similarity">
    <text evidence="1">Belongs to the 'phage' integrase family.</text>
</comment>
<dbReference type="InterPro" id="IPR013762">
    <property type="entry name" value="Integrase-like_cat_sf"/>
</dbReference>
<evidence type="ECO:0000256" key="1">
    <source>
        <dbReference type="ARBA" id="ARBA00008857"/>
    </source>
</evidence>
<dbReference type="CDD" id="cd00801">
    <property type="entry name" value="INT_P4_C"/>
    <property type="match status" value="1"/>
</dbReference>
<organism evidence="6 7">
    <name type="scientific">Methylobacterium fujisawaense</name>
    <dbReference type="NCBI Taxonomy" id="107400"/>
    <lineage>
        <taxon>Bacteria</taxon>
        <taxon>Pseudomonadati</taxon>
        <taxon>Pseudomonadota</taxon>
        <taxon>Alphaproteobacteria</taxon>
        <taxon>Hyphomicrobiales</taxon>
        <taxon>Methylobacteriaceae</taxon>
        <taxon>Methylobacterium</taxon>
    </lineage>
</organism>
<dbReference type="GeneID" id="96604995"/>
<dbReference type="Proteomes" id="UP000565455">
    <property type="component" value="Unassembled WGS sequence"/>
</dbReference>
<keyword evidence="3" id="KW-0238">DNA-binding</keyword>
<dbReference type="Pfam" id="PF00589">
    <property type="entry name" value="Phage_integrase"/>
    <property type="match status" value="1"/>
</dbReference>
<feature type="domain" description="Tyr recombinase" evidence="5">
    <location>
        <begin position="210"/>
        <end position="385"/>
    </location>
</feature>
<comment type="caution">
    <text evidence="6">The sequence shown here is derived from an EMBL/GenBank/DDBJ whole genome shotgun (WGS) entry which is preliminary data.</text>
</comment>
<keyword evidence="2" id="KW-0229">DNA integration</keyword>
<name>A0ABR6DDR1_9HYPH</name>
<dbReference type="Pfam" id="PF22022">
    <property type="entry name" value="Phage_int_M"/>
    <property type="match status" value="1"/>
</dbReference>
<accession>A0ABR6DDR1</accession>
<evidence type="ECO:0000256" key="4">
    <source>
        <dbReference type="ARBA" id="ARBA00023172"/>
    </source>
</evidence>
<evidence type="ECO:0000256" key="2">
    <source>
        <dbReference type="ARBA" id="ARBA00022908"/>
    </source>
</evidence>
<evidence type="ECO:0000256" key="3">
    <source>
        <dbReference type="ARBA" id="ARBA00023125"/>
    </source>
</evidence>
<dbReference type="Gene3D" id="3.30.160.390">
    <property type="entry name" value="Integrase, DNA-binding domain"/>
    <property type="match status" value="1"/>
</dbReference>
<evidence type="ECO:0000313" key="7">
    <source>
        <dbReference type="Proteomes" id="UP000565455"/>
    </source>
</evidence>
<reference evidence="6 7" key="1">
    <citation type="submission" date="2020-08" db="EMBL/GenBank/DDBJ databases">
        <title>Genomic Encyclopedia of Type Strains, Phase IV (KMG-IV): sequencing the most valuable type-strain genomes for metagenomic binning, comparative biology and taxonomic classification.</title>
        <authorList>
            <person name="Goeker M."/>
        </authorList>
    </citation>
    <scope>NUCLEOTIDE SEQUENCE [LARGE SCALE GENOMIC DNA]</scope>
    <source>
        <strain evidence="6 7">DSM 5686</strain>
    </source>
</reference>
<sequence length="407" mass="44328">MAREINRLSARKVQALSEPGRHADGGGLYLVIEASGSKRWVMLYRMPGRRREMGLGSACAVSLARARELAAAARAQIAEGIDPIEARAAAIAPLPPPAPVTFAEVAETYMADRERTWRNPAHRAQWRQTLEVQAASLWRMPVSEIGTDDVLAVLRPMWHEKAETARRIRGRIERVLDAARVGGHRSGENPARWRGHLDVLLPRSRKLTRGHHKAMPYAGVPAFYAAVAAGRTSFSSLALCFTILTAARSGETRGLTWGEVDMATALWTVPAERMKAGRPHRVPLSAPALAILASVRPDGAGPSDLVFPSRAGTPLSDMALAMFLRGADPNGFTVHGFRSSFRDWVTEETDFPSELAEAALAHLVGDETERAYRRGDALEKRRHLMDAWAAFVAADKAAPSSTRASSA</sequence>
<dbReference type="Pfam" id="PF13356">
    <property type="entry name" value="Arm-DNA-bind_3"/>
    <property type="match status" value="1"/>
</dbReference>
<keyword evidence="4" id="KW-0233">DNA recombination</keyword>
<dbReference type="RefSeq" id="WP_182592422.1">
    <property type="nucleotide sequence ID" value="NZ_JACJIM010000005.1"/>
</dbReference>
<dbReference type="InterPro" id="IPR038488">
    <property type="entry name" value="Integrase_DNA-bd_sf"/>
</dbReference>
<protein>
    <submittedName>
        <fullName evidence="6">Integrase</fullName>
    </submittedName>
</protein>
<dbReference type="InterPro" id="IPR011010">
    <property type="entry name" value="DNA_brk_join_enz"/>
</dbReference>
<dbReference type="Gene3D" id="1.10.150.130">
    <property type="match status" value="1"/>
</dbReference>
<dbReference type="PANTHER" id="PTHR30629:SF2">
    <property type="entry name" value="PROPHAGE INTEGRASE INTS-RELATED"/>
    <property type="match status" value="1"/>
</dbReference>
<dbReference type="PROSITE" id="PS51898">
    <property type="entry name" value="TYR_RECOMBINASE"/>
    <property type="match status" value="1"/>
</dbReference>
<proteinExistence type="inferred from homology"/>
<dbReference type="InterPro" id="IPR025166">
    <property type="entry name" value="Integrase_DNA_bind_dom"/>
</dbReference>
<dbReference type="EMBL" id="JACJIM010000005">
    <property type="protein sequence ID" value="MBA9063925.1"/>
    <property type="molecule type" value="Genomic_DNA"/>
</dbReference>
<dbReference type="InterPro" id="IPR010998">
    <property type="entry name" value="Integrase_recombinase_N"/>
</dbReference>
<evidence type="ECO:0000259" key="5">
    <source>
        <dbReference type="PROSITE" id="PS51898"/>
    </source>
</evidence>
<gene>
    <name evidence="6" type="ORF">GGQ91_003326</name>
</gene>
<dbReference type="InterPro" id="IPR002104">
    <property type="entry name" value="Integrase_catalytic"/>
</dbReference>
<dbReference type="PANTHER" id="PTHR30629">
    <property type="entry name" value="PROPHAGE INTEGRASE"/>
    <property type="match status" value="1"/>
</dbReference>
<dbReference type="Gene3D" id="1.10.443.10">
    <property type="entry name" value="Intergrase catalytic core"/>
    <property type="match status" value="1"/>
</dbReference>
<dbReference type="SUPFAM" id="SSF56349">
    <property type="entry name" value="DNA breaking-rejoining enzymes"/>
    <property type="match status" value="1"/>
</dbReference>
<dbReference type="InterPro" id="IPR053876">
    <property type="entry name" value="Phage_int_M"/>
</dbReference>
<dbReference type="InterPro" id="IPR050808">
    <property type="entry name" value="Phage_Integrase"/>
</dbReference>
<evidence type="ECO:0000313" key="6">
    <source>
        <dbReference type="EMBL" id="MBA9063925.1"/>
    </source>
</evidence>